<evidence type="ECO:0000313" key="4">
    <source>
        <dbReference type="Proteomes" id="UP001157733"/>
    </source>
</evidence>
<protein>
    <submittedName>
        <fullName evidence="3">Pentaheme cytochrome c</fullName>
    </submittedName>
</protein>
<keyword evidence="1" id="KW-0812">Transmembrane</keyword>
<dbReference type="InterPro" id="IPR036280">
    <property type="entry name" value="Multihaem_cyt_sf"/>
</dbReference>
<keyword evidence="1" id="KW-0472">Membrane</keyword>
<organism evidence="3 4">
    <name type="scientific">Nitrospina watsonii</name>
    <dbReference type="NCBI Taxonomy" id="1323948"/>
    <lineage>
        <taxon>Bacteria</taxon>
        <taxon>Pseudomonadati</taxon>
        <taxon>Nitrospinota/Tectimicrobiota group</taxon>
        <taxon>Nitrospinota</taxon>
        <taxon>Nitrospinia</taxon>
        <taxon>Nitrospinales</taxon>
        <taxon>Nitrospinaceae</taxon>
        <taxon>Nitrospina</taxon>
    </lineage>
</organism>
<gene>
    <name evidence="3" type="ORF">NSPWAT_0065</name>
</gene>
<dbReference type="RefSeq" id="WP_282009907.1">
    <property type="nucleotide sequence ID" value="NZ_OX336137.1"/>
</dbReference>
<evidence type="ECO:0000259" key="2">
    <source>
        <dbReference type="Pfam" id="PF13435"/>
    </source>
</evidence>
<reference evidence="3 4" key="1">
    <citation type="submission" date="2022-09" db="EMBL/GenBank/DDBJ databases">
        <authorList>
            <person name="Kop L."/>
        </authorList>
    </citation>
    <scope>NUCLEOTIDE SEQUENCE [LARGE SCALE GENOMIC DNA]</scope>
    <source>
        <strain evidence="3 4">347</strain>
    </source>
</reference>
<dbReference type="SUPFAM" id="SSF48695">
    <property type="entry name" value="Multiheme cytochromes"/>
    <property type="match status" value="1"/>
</dbReference>
<name>A0ABN8VUS6_9BACT</name>
<accession>A0ABN8VUS6</accession>
<feature type="transmembrane region" description="Helical" evidence="1">
    <location>
        <begin position="12"/>
        <end position="35"/>
    </location>
</feature>
<proteinExistence type="predicted"/>
<dbReference type="InterPro" id="IPR023155">
    <property type="entry name" value="Cyt_c-552/4"/>
</dbReference>
<keyword evidence="1" id="KW-1133">Transmembrane helix</keyword>
<evidence type="ECO:0000256" key="1">
    <source>
        <dbReference type="SAM" id="Phobius"/>
    </source>
</evidence>
<evidence type="ECO:0000313" key="3">
    <source>
        <dbReference type="EMBL" id="CAI2716925.1"/>
    </source>
</evidence>
<dbReference type="Gene3D" id="1.10.1130.10">
    <property type="entry name" value="Flavocytochrome C3, Chain A"/>
    <property type="match status" value="1"/>
</dbReference>
<keyword evidence="4" id="KW-1185">Reference proteome</keyword>
<sequence length="325" mass="37301">MDRYRLIRWSLALGASGFAAVCAVYFVINIIPGVIPDALIEKVREPDLLKYPQAKRCADCHKDIFDAWKKSRHSVAWVSEGYVKATENHSKEKCLNCHIPTTVFPGEKPQPRLKHRDDGIYCVPCHVKNDAMHGPYDILSPPHPTKQDDAYRTAKFCSACHQKTYKQWQATGSKKTCQACHMQRKLQRLTQSFPKSLLHAKREVADHSFPKREITEVDIAVTGSFGKRVFELELTNLNVPHWVPTADNGDPRMYLYTTFFDEAGKAIDEYKEILAPQQDTALPYKKPVQYRYLVGNGVHRAELLIQYTPAWSKEKTDVKRVHFSR</sequence>
<dbReference type="Pfam" id="PF13435">
    <property type="entry name" value="Cytochrome_C554"/>
    <property type="match status" value="1"/>
</dbReference>
<dbReference type="Proteomes" id="UP001157733">
    <property type="component" value="Chromosome"/>
</dbReference>
<feature type="domain" description="Cytochrome c-552/4" evidence="2">
    <location>
        <begin position="57"/>
        <end position="126"/>
    </location>
</feature>
<dbReference type="EMBL" id="OX336137">
    <property type="protein sequence ID" value="CAI2716925.1"/>
    <property type="molecule type" value="Genomic_DNA"/>
</dbReference>